<evidence type="ECO:0000313" key="2">
    <source>
        <dbReference type="EMBL" id="CAH2216748.1"/>
    </source>
</evidence>
<proteinExistence type="predicted"/>
<dbReference type="Proteomes" id="UP000838756">
    <property type="component" value="Unassembled WGS sequence"/>
</dbReference>
<comment type="caution">
    <text evidence="2">The sequence shown here is derived from an EMBL/GenBank/DDBJ whole genome shotgun (WGS) entry which is preliminary data.</text>
</comment>
<accession>A0A8S4QPL0</accession>
<dbReference type="AlphaFoldDB" id="A0A8S4QPL0"/>
<feature type="non-terminal residue" evidence="2">
    <location>
        <position position="1"/>
    </location>
</feature>
<dbReference type="EMBL" id="CAKXAJ010016653">
    <property type="protein sequence ID" value="CAH2216748.1"/>
    <property type="molecule type" value="Genomic_DNA"/>
</dbReference>
<evidence type="ECO:0000256" key="1">
    <source>
        <dbReference type="SAM" id="MobiDB-lite"/>
    </source>
</evidence>
<keyword evidence="3" id="KW-1185">Reference proteome</keyword>
<feature type="compositionally biased region" description="Basic and acidic residues" evidence="1">
    <location>
        <begin position="21"/>
        <end position="35"/>
    </location>
</feature>
<reference evidence="2" key="1">
    <citation type="submission" date="2022-03" db="EMBL/GenBank/DDBJ databases">
        <authorList>
            <person name="Lindestad O."/>
        </authorList>
    </citation>
    <scope>NUCLEOTIDE SEQUENCE</scope>
</reference>
<feature type="region of interest" description="Disordered" evidence="1">
    <location>
        <begin position="1"/>
        <end position="38"/>
    </location>
</feature>
<gene>
    <name evidence="2" type="primary">jg4300</name>
    <name evidence="2" type="ORF">PAEG_LOCUS4713</name>
</gene>
<organism evidence="2 3">
    <name type="scientific">Pararge aegeria aegeria</name>
    <dbReference type="NCBI Taxonomy" id="348720"/>
    <lineage>
        <taxon>Eukaryota</taxon>
        <taxon>Metazoa</taxon>
        <taxon>Ecdysozoa</taxon>
        <taxon>Arthropoda</taxon>
        <taxon>Hexapoda</taxon>
        <taxon>Insecta</taxon>
        <taxon>Pterygota</taxon>
        <taxon>Neoptera</taxon>
        <taxon>Endopterygota</taxon>
        <taxon>Lepidoptera</taxon>
        <taxon>Glossata</taxon>
        <taxon>Ditrysia</taxon>
        <taxon>Papilionoidea</taxon>
        <taxon>Nymphalidae</taxon>
        <taxon>Satyrinae</taxon>
        <taxon>Satyrini</taxon>
        <taxon>Parargina</taxon>
        <taxon>Pararge</taxon>
    </lineage>
</organism>
<protein>
    <submittedName>
        <fullName evidence="2">Jg4300 protein</fullName>
    </submittedName>
</protein>
<evidence type="ECO:0000313" key="3">
    <source>
        <dbReference type="Proteomes" id="UP000838756"/>
    </source>
</evidence>
<sequence length="59" mass="6614">RRAVQSGRALRAKWRASPARTAERPLRKAYPEHPRPSPFPGNIALSIRACPISEFSLAF</sequence>
<name>A0A8S4QPL0_9NEOP</name>